<organism evidence="12 13">
    <name type="scientific">Anaerobaca lacustris</name>
    <dbReference type="NCBI Taxonomy" id="3044600"/>
    <lineage>
        <taxon>Bacteria</taxon>
        <taxon>Pseudomonadati</taxon>
        <taxon>Planctomycetota</taxon>
        <taxon>Phycisphaerae</taxon>
        <taxon>Sedimentisphaerales</taxon>
        <taxon>Anaerobacaceae</taxon>
        <taxon>Anaerobaca</taxon>
    </lineage>
</organism>
<feature type="region of interest" description="Disordered" evidence="9">
    <location>
        <begin position="179"/>
        <end position="198"/>
    </location>
</feature>
<dbReference type="SUPFAM" id="SSF50156">
    <property type="entry name" value="PDZ domain-like"/>
    <property type="match status" value="1"/>
</dbReference>
<feature type="transmembrane region" description="Helical" evidence="10">
    <location>
        <begin position="12"/>
        <end position="30"/>
    </location>
</feature>
<dbReference type="Gene3D" id="2.30.30.830">
    <property type="match status" value="1"/>
</dbReference>
<keyword evidence="7 10" id="KW-1133">Transmembrane helix</keyword>
<keyword evidence="8 10" id="KW-0472">Membrane</keyword>
<comment type="subcellular location">
    <subcellularLocation>
        <location evidence="1">Cell inner membrane</location>
    </subcellularLocation>
</comment>
<reference evidence="12" key="1">
    <citation type="submission" date="2023-05" db="EMBL/GenBank/DDBJ databases">
        <title>Anaerotaeda fermentans gen. nov., sp. nov., a novel anaerobic planctomycete of the new family within the order Sedimentisphaerales isolated from Taman Peninsula, Russia.</title>
        <authorList>
            <person name="Khomyakova M.A."/>
            <person name="Merkel A.Y."/>
            <person name="Slobodkin A.I."/>
        </authorList>
    </citation>
    <scope>NUCLEOTIDE SEQUENCE</scope>
    <source>
        <strain evidence="12">M17dextr</strain>
    </source>
</reference>
<evidence type="ECO:0000256" key="4">
    <source>
        <dbReference type="ARBA" id="ARBA00022519"/>
    </source>
</evidence>
<dbReference type="AlphaFoldDB" id="A0AAW6TVK5"/>
<evidence type="ECO:0000256" key="6">
    <source>
        <dbReference type="ARBA" id="ARBA00022927"/>
    </source>
</evidence>
<dbReference type="InterPro" id="IPR024961">
    <property type="entry name" value="T2SS_GspC_N"/>
</dbReference>
<keyword evidence="5 10" id="KW-0812">Transmembrane</keyword>
<dbReference type="Proteomes" id="UP001431776">
    <property type="component" value="Unassembled WGS sequence"/>
</dbReference>
<evidence type="ECO:0000256" key="8">
    <source>
        <dbReference type="ARBA" id="ARBA00023136"/>
    </source>
</evidence>
<dbReference type="InterPro" id="IPR036034">
    <property type="entry name" value="PDZ_sf"/>
</dbReference>
<evidence type="ECO:0000313" key="12">
    <source>
        <dbReference type="EMBL" id="MDI6449677.1"/>
    </source>
</evidence>
<evidence type="ECO:0000256" key="9">
    <source>
        <dbReference type="SAM" id="MobiDB-lite"/>
    </source>
</evidence>
<comment type="caution">
    <text evidence="12">The sequence shown here is derived from an EMBL/GenBank/DDBJ whole genome shotgun (WGS) entry which is preliminary data.</text>
</comment>
<keyword evidence="3" id="KW-1003">Cell membrane</keyword>
<keyword evidence="6" id="KW-0653">Protein transport</keyword>
<dbReference type="Gene3D" id="2.30.42.10">
    <property type="match status" value="1"/>
</dbReference>
<evidence type="ECO:0000313" key="13">
    <source>
        <dbReference type="Proteomes" id="UP001431776"/>
    </source>
</evidence>
<evidence type="ECO:0000256" key="7">
    <source>
        <dbReference type="ARBA" id="ARBA00022989"/>
    </source>
</evidence>
<protein>
    <submittedName>
        <fullName evidence="12">Type II secretion system protein N</fullName>
    </submittedName>
</protein>
<dbReference type="Pfam" id="PF11356">
    <property type="entry name" value="T2SSC"/>
    <property type="match status" value="1"/>
</dbReference>
<accession>A0AAW6TVK5</accession>
<keyword evidence="4" id="KW-0997">Cell inner membrane</keyword>
<name>A0AAW6TVK5_9BACT</name>
<feature type="region of interest" description="Disordered" evidence="9">
    <location>
        <begin position="37"/>
        <end position="62"/>
    </location>
</feature>
<feature type="compositionally biased region" description="Low complexity" evidence="9">
    <location>
        <begin position="185"/>
        <end position="194"/>
    </location>
</feature>
<evidence type="ECO:0000256" key="1">
    <source>
        <dbReference type="ARBA" id="ARBA00004533"/>
    </source>
</evidence>
<dbReference type="EMBL" id="JASCXX010000012">
    <property type="protein sequence ID" value="MDI6449677.1"/>
    <property type="molecule type" value="Genomic_DNA"/>
</dbReference>
<keyword evidence="2" id="KW-0813">Transport</keyword>
<dbReference type="Pfam" id="PF13180">
    <property type="entry name" value="PDZ_2"/>
    <property type="match status" value="1"/>
</dbReference>
<dbReference type="InterPro" id="IPR001478">
    <property type="entry name" value="PDZ"/>
</dbReference>
<evidence type="ECO:0000256" key="10">
    <source>
        <dbReference type="SAM" id="Phobius"/>
    </source>
</evidence>
<evidence type="ECO:0000256" key="5">
    <source>
        <dbReference type="ARBA" id="ARBA00022692"/>
    </source>
</evidence>
<dbReference type="GO" id="GO:0005886">
    <property type="term" value="C:plasma membrane"/>
    <property type="evidence" value="ECO:0007669"/>
    <property type="project" value="UniProtKB-SubCell"/>
</dbReference>
<evidence type="ECO:0000256" key="2">
    <source>
        <dbReference type="ARBA" id="ARBA00022448"/>
    </source>
</evidence>
<proteinExistence type="predicted"/>
<keyword evidence="13" id="KW-1185">Reference proteome</keyword>
<evidence type="ECO:0000256" key="3">
    <source>
        <dbReference type="ARBA" id="ARBA00022475"/>
    </source>
</evidence>
<gene>
    <name evidence="12" type="ORF">QJ522_11530</name>
</gene>
<evidence type="ECO:0000259" key="11">
    <source>
        <dbReference type="SMART" id="SM00228"/>
    </source>
</evidence>
<dbReference type="SMART" id="SM00228">
    <property type="entry name" value="PDZ"/>
    <property type="match status" value="1"/>
</dbReference>
<dbReference type="GO" id="GO:0015031">
    <property type="term" value="P:protein transport"/>
    <property type="evidence" value="ECO:0007669"/>
    <property type="project" value="UniProtKB-KW"/>
</dbReference>
<dbReference type="RefSeq" id="WP_349245085.1">
    <property type="nucleotide sequence ID" value="NZ_JASCXX010000012.1"/>
</dbReference>
<feature type="domain" description="PDZ" evidence="11">
    <location>
        <begin position="209"/>
        <end position="284"/>
    </location>
</feature>
<sequence>MNDRQISRLFWGARVLLIAVLLYVAIAAIWTPSKPAPGLKPRAVSGDERASGRTEPLPNARQNMDYSVLVDSNIFGTTNPSDRSADSSMPSSANAMPSAEALGLRLVGVVAGGPTTSRAIIEDANTRIASPYKIGDTVASATIEAIESDRILLTHNGRTKVLFLHAARVPKGPAESVVSDAADVSTPPSLAAAKPPSPPSARLGYVEDLFRTATIEPYVKNGHVEGLRISGLEQGPLAAAVGLRNGDIVQTVNGQSLDSKQKAFQVLQKARTQPTISIQLLRNGKARDLSFDL</sequence>